<feature type="region of interest" description="Disordered" evidence="6">
    <location>
        <begin position="1"/>
        <end position="31"/>
    </location>
</feature>
<feature type="domain" description="SH3" evidence="7">
    <location>
        <begin position="32"/>
        <end position="91"/>
    </location>
</feature>
<dbReference type="Pfam" id="PF00018">
    <property type="entry name" value="SH3_1"/>
    <property type="match status" value="1"/>
</dbReference>
<keyword evidence="3" id="KW-0175">Coiled coil</keyword>
<name>A0A5N6NNS2_9ASTR</name>
<comment type="subcellular location">
    <subcellularLocation>
        <location evidence="1">Membrane</location>
        <topology evidence="1">Peripheral membrane protein</topology>
    </subcellularLocation>
</comment>
<evidence type="ECO:0000256" key="1">
    <source>
        <dbReference type="ARBA" id="ARBA00004170"/>
    </source>
</evidence>
<evidence type="ECO:0000313" key="9">
    <source>
        <dbReference type="Proteomes" id="UP000326396"/>
    </source>
</evidence>
<evidence type="ECO:0000313" key="8">
    <source>
        <dbReference type="EMBL" id="KAD4981912.1"/>
    </source>
</evidence>
<feature type="compositionally biased region" description="Basic and acidic residues" evidence="6">
    <location>
        <begin position="1"/>
        <end position="10"/>
    </location>
</feature>
<evidence type="ECO:0000256" key="4">
    <source>
        <dbReference type="ARBA" id="ARBA00023136"/>
    </source>
</evidence>
<dbReference type="Gene3D" id="2.40.70.10">
    <property type="entry name" value="Acid Proteases"/>
    <property type="match status" value="1"/>
</dbReference>
<dbReference type="SMART" id="SM00326">
    <property type="entry name" value="SH3"/>
    <property type="match status" value="1"/>
</dbReference>
<keyword evidence="9" id="KW-1185">Reference proteome</keyword>
<dbReference type="PANTHER" id="PTHR14167:SF81">
    <property type="entry name" value="ENDOPHILIN-A"/>
    <property type="match status" value="1"/>
</dbReference>
<dbReference type="Proteomes" id="UP000326396">
    <property type="component" value="Linkage Group LG18"/>
</dbReference>
<keyword evidence="4" id="KW-0472">Membrane</keyword>
<organism evidence="8 9">
    <name type="scientific">Mikania micrantha</name>
    <name type="common">bitter vine</name>
    <dbReference type="NCBI Taxonomy" id="192012"/>
    <lineage>
        <taxon>Eukaryota</taxon>
        <taxon>Viridiplantae</taxon>
        <taxon>Streptophyta</taxon>
        <taxon>Embryophyta</taxon>
        <taxon>Tracheophyta</taxon>
        <taxon>Spermatophyta</taxon>
        <taxon>Magnoliopsida</taxon>
        <taxon>eudicotyledons</taxon>
        <taxon>Gunneridae</taxon>
        <taxon>Pentapetalae</taxon>
        <taxon>asterids</taxon>
        <taxon>campanulids</taxon>
        <taxon>Asterales</taxon>
        <taxon>Asteraceae</taxon>
        <taxon>Asteroideae</taxon>
        <taxon>Heliantheae alliance</taxon>
        <taxon>Eupatorieae</taxon>
        <taxon>Mikania</taxon>
    </lineage>
</organism>
<proteinExistence type="predicted"/>
<comment type="caution">
    <text evidence="8">The sequence shown here is derived from an EMBL/GenBank/DDBJ whole genome shotgun (WGS) entry which is preliminary data.</text>
</comment>
<dbReference type="AlphaFoldDB" id="A0A5N6NNS2"/>
<dbReference type="InterPro" id="IPR001452">
    <property type="entry name" value="SH3_domain"/>
</dbReference>
<evidence type="ECO:0000256" key="2">
    <source>
        <dbReference type="ARBA" id="ARBA00022443"/>
    </source>
</evidence>
<dbReference type="PROSITE" id="PS50002">
    <property type="entry name" value="SH3"/>
    <property type="match status" value="1"/>
</dbReference>
<dbReference type="CDD" id="cd00303">
    <property type="entry name" value="retropepsin_like"/>
    <property type="match status" value="1"/>
</dbReference>
<evidence type="ECO:0000259" key="7">
    <source>
        <dbReference type="PROSITE" id="PS50002"/>
    </source>
</evidence>
<protein>
    <recommendedName>
        <fullName evidence="7">SH3 domain-containing protein</fullName>
    </recommendedName>
</protein>
<dbReference type="InterPro" id="IPR036028">
    <property type="entry name" value="SH3-like_dom_sf"/>
</dbReference>
<dbReference type="SUPFAM" id="SSF50044">
    <property type="entry name" value="SH3-domain"/>
    <property type="match status" value="1"/>
</dbReference>
<dbReference type="Gene3D" id="2.30.30.40">
    <property type="entry name" value="SH3 Domains"/>
    <property type="match status" value="1"/>
</dbReference>
<accession>A0A5N6NNS2</accession>
<keyword evidence="2 5" id="KW-0728">SH3 domain</keyword>
<sequence length="252" mass="28461">MVSERQRIEAAPKPPMETPPPPSYEEINNTFTSPMGKRAMFTYQAESDVELGLSLGDYVVIRKVSNNGWAEGECKGKAGWFPLGYIERRERVLASKSSRSLAALDPKFPKEEGEAEMEEEEFGVSQEDKEPHISIMPMQDKLPVKLHCHTRPVESMTVGVANGATINCNCYCPNFQWSMQSLWFTSDVFVIPLDNYDMVLGVQWLLTLGSILWDLKHMTMQFQIWECRLGRCNGRLGGLLDGTWGEPADCET</sequence>
<evidence type="ECO:0000256" key="5">
    <source>
        <dbReference type="PROSITE-ProRule" id="PRU00192"/>
    </source>
</evidence>
<dbReference type="OrthoDB" id="10255964at2759"/>
<dbReference type="PANTHER" id="PTHR14167">
    <property type="entry name" value="SH3 DOMAIN-CONTAINING"/>
    <property type="match status" value="1"/>
</dbReference>
<feature type="compositionally biased region" description="Pro residues" evidence="6">
    <location>
        <begin position="12"/>
        <end position="23"/>
    </location>
</feature>
<gene>
    <name evidence="8" type="ORF">E3N88_18583</name>
</gene>
<evidence type="ECO:0000256" key="3">
    <source>
        <dbReference type="ARBA" id="ARBA00023054"/>
    </source>
</evidence>
<dbReference type="InterPro" id="IPR021109">
    <property type="entry name" value="Peptidase_aspartic_dom_sf"/>
</dbReference>
<dbReference type="InterPro" id="IPR050384">
    <property type="entry name" value="Endophilin_SH3RF"/>
</dbReference>
<evidence type="ECO:0000256" key="6">
    <source>
        <dbReference type="SAM" id="MobiDB-lite"/>
    </source>
</evidence>
<dbReference type="EMBL" id="SZYD01000010">
    <property type="protein sequence ID" value="KAD4981912.1"/>
    <property type="molecule type" value="Genomic_DNA"/>
</dbReference>
<reference evidence="8 9" key="1">
    <citation type="submission" date="2019-05" db="EMBL/GenBank/DDBJ databases">
        <title>Mikania micrantha, genome provides insights into the molecular mechanism of rapid growth.</title>
        <authorList>
            <person name="Liu B."/>
        </authorList>
    </citation>
    <scope>NUCLEOTIDE SEQUENCE [LARGE SCALE GENOMIC DNA]</scope>
    <source>
        <strain evidence="8">NLD-2019</strain>
        <tissue evidence="8">Leaf</tissue>
    </source>
</reference>